<dbReference type="InterPro" id="IPR002781">
    <property type="entry name" value="TM_pro_TauE-like"/>
</dbReference>
<comment type="similarity">
    <text evidence="2 8">Belongs to the 4-toluene sulfonate uptake permease (TSUP) (TC 2.A.102) family.</text>
</comment>
<comment type="caution">
    <text evidence="9">The sequence shown here is derived from an EMBL/GenBank/DDBJ whole genome shotgun (WGS) entry which is preliminary data.</text>
</comment>
<feature type="transmembrane region" description="Helical" evidence="8">
    <location>
        <begin position="78"/>
        <end position="97"/>
    </location>
</feature>
<keyword evidence="7 8" id="KW-0472">Membrane</keyword>
<evidence type="ECO:0000256" key="2">
    <source>
        <dbReference type="ARBA" id="ARBA00009142"/>
    </source>
</evidence>
<gene>
    <name evidence="9" type="ORF">Ari01nite_86110</name>
</gene>
<keyword evidence="5 8" id="KW-0812">Transmembrane</keyword>
<evidence type="ECO:0000256" key="1">
    <source>
        <dbReference type="ARBA" id="ARBA00004651"/>
    </source>
</evidence>
<accession>A0A919K588</accession>
<evidence type="ECO:0000256" key="5">
    <source>
        <dbReference type="ARBA" id="ARBA00022692"/>
    </source>
</evidence>
<keyword evidence="4 8" id="KW-1003">Cell membrane</keyword>
<keyword evidence="10" id="KW-1185">Reference proteome</keyword>
<dbReference type="PANTHER" id="PTHR30269">
    <property type="entry name" value="TRANSMEMBRANE PROTEIN YFCA"/>
    <property type="match status" value="1"/>
</dbReference>
<organism evidence="9 10">
    <name type="scientific">Paractinoplanes rishiriensis</name>
    <dbReference type="NCBI Taxonomy" id="1050105"/>
    <lineage>
        <taxon>Bacteria</taxon>
        <taxon>Bacillati</taxon>
        <taxon>Actinomycetota</taxon>
        <taxon>Actinomycetes</taxon>
        <taxon>Micromonosporales</taxon>
        <taxon>Micromonosporaceae</taxon>
        <taxon>Paractinoplanes</taxon>
    </lineage>
</organism>
<evidence type="ECO:0000256" key="4">
    <source>
        <dbReference type="ARBA" id="ARBA00022475"/>
    </source>
</evidence>
<dbReference type="GO" id="GO:0005886">
    <property type="term" value="C:plasma membrane"/>
    <property type="evidence" value="ECO:0007669"/>
    <property type="project" value="UniProtKB-SubCell"/>
</dbReference>
<dbReference type="RefSeq" id="WP_239163496.1">
    <property type="nucleotide sequence ID" value="NZ_BOMV01000099.1"/>
</dbReference>
<evidence type="ECO:0000256" key="7">
    <source>
        <dbReference type="ARBA" id="ARBA00023136"/>
    </source>
</evidence>
<sequence>MLDPATIGDLAIAAVVAVVAGGVNSIAGGGSLVLFPTLIGLGLPTVSANVTNAVVQWPGYLGGVFGFRRQLISQRRRVAMMSVVALAGGAGGSVLLLTTPSAAFNEVVPVLVLLSSALLAVQPRLARLRTERAGKDAGARRSRDPVWLYLGVLLATVYGGYFGGALGVILIAVLGVGVGDVPVANAIKTALSLVTATVAAAIFGIFGPVSWPYFAVCAPASLVGGVIGARIAVRLPVVPLRIFIVVFGVAVAAYLFWRL</sequence>
<proteinExistence type="inferred from homology"/>
<evidence type="ECO:0000313" key="10">
    <source>
        <dbReference type="Proteomes" id="UP000636960"/>
    </source>
</evidence>
<evidence type="ECO:0000256" key="6">
    <source>
        <dbReference type="ARBA" id="ARBA00022989"/>
    </source>
</evidence>
<evidence type="ECO:0000313" key="9">
    <source>
        <dbReference type="EMBL" id="GIF01147.1"/>
    </source>
</evidence>
<feature type="transmembrane region" description="Helical" evidence="8">
    <location>
        <begin position="238"/>
        <end position="257"/>
    </location>
</feature>
<dbReference type="Proteomes" id="UP000636960">
    <property type="component" value="Unassembled WGS sequence"/>
</dbReference>
<feature type="transmembrane region" description="Helical" evidence="8">
    <location>
        <begin position="146"/>
        <end position="174"/>
    </location>
</feature>
<dbReference type="EMBL" id="BOMV01000099">
    <property type="protein sequence ID" value="GIF01147.1"/>
    <property type="molecule type" value="Genomic_DNA"/>
</dbReference>
<comment type="subcellular location">
    <subcellularLocation>
        <location evidence="1 8">Cell membrane</location>
        <topology evidence="1 8">Multi-pass membrane protein</topology>
    </subcellularLocation>
</comment>
<evidence type="ECO:0000256" key="3">
    <source>
        <dbReference type="ARBA" id="ARBA00022448"/>
    </source>
</evidence>
<name>A0A919K588_9ACTN</name>
<feature type="transmembrane region" description="Helical" evidence="8">
    <location>
        <begin position="186"/>
        <end position="206"/>
    </location>
</feature>
<feature type="transmembrane region" description="Helical" evidence="8">
    <location>
        <begin position="103"/>
        <end position="125"/>
    </location>
</feature>
<dbReference type="Pfam" id="PF01925">
    <property type="entry name" value="TauE"/>
    <property type="match status" value="1"/>
</dbReference>
<dbReference type="AlphaFoldDB" id="A0A919K588"/>
<protein>
    <recommendedName>
        <fullName evidence="8">Probable membrane transporter protein</fullName>
    </recommendedName>
</protein>
<dbReference type="InterPro" id="IPR052017">
    <property type="entry name" value="TSUP"/>
</dbReference>
<keyword evidence="3" id="KW-0813">Transport</keyword>
<feature type="transmembrane region" description="Helical" evidence="8">
    <location>
        <begin position="12"/>
        <end position="35"/>
    </location>
</feature>
<evidence type="ECO:0000256" key="8">
    <source>
        <dbReference type="RuleBase" id="RU363041"/>
    </source>
</evidence>
<keyword evidence="6 8" id="KW-1133">Transmembrane helix</keyword>
<dbReference type="PANTHER" id="PTHR30269:SF0">
    <property type="entry name" value="MEMBRANE TRANSPORTER PROTEIN YFCA-RELATED"/>
    <property type="match status" value="1"/>
</dbReference>
<reference evidence="9" key="1">
    <citation type="submission" date="2021-01" db="EMBL/GenBank/DDBJ databases">
        <title>Whole genome shotgun sequence of Actinoplanes rishiriensis NBRC 108556.</title>
        <authorList>
            <person name="Komaki H."/>
            <person name="Tamura T."/>
        </authorList>
    </citation>
    <scope>NUCLEOTIDE SEQUENCE</scope>
    <source>
        <strain evidence="9">NBRC 108556</strain>
    </source>
</reference>